<gene>
    <name evidence="6" type="ORF">PECAL_3P20230</name>
</gene>
<evidence type="ECO:0000256" key="1">
    <source>
        <dbReference type="ARBA" id="ARBA00022741"/>
    </source>
</evidence>
<keyword evidence="2" id="KW-0067">ATP-binding</keyword>
<dbReference type="InterPro" id="IPR011545">
    <property type="entry name" value="DEAD/DEAH_box_helicase_dom"/>
</dbReference>
<dbReference type="GO" id="GO:0043138">
    <property type="term" value="F:3'-5' DNA helicase activity"/>
    <property type="evidence" value="ECO:0007669"/>
    <property type="project" value="TreeGrafter"/>
</dbReference>
<evidence type="ECO:0000259" key="5">
    <source>
        <dbReference type="PROSITE" id="PS51194"/>
    </source>
</evidence>
<dbReference type="Pfam" id="PF00271">
    <property type="entry name" value="Helicase_C"/>
    <property type="match status" value="1"/>
</dbReference>
<evidence type="ECO:0000256" key="3">
    <source>
        <dbReference type="SAM" id="MobiDB-lite"/>
    </source>
</evidence>
<evidence type="ECO:0000313" key="7">
    <source>
        <dbReference type="Proteomes" id="UP000789595"/>
    </source>
</evidence>
<accession>A0A8J2SSL9</accession>
<dbReference type="InterPro" id="IPR027417">
    <property type="entry name" value="P-loop_NTPase"/>
</dbReference>
<feature type="compositionally biased region" description="Basic residues" evidence="3">
    <location>
        <begin position="15"/>
        <end position="29"/>
    </location>
</feature>
<dbReference type="GO" id="GO:0005524">
    <property type="term" value="F:ATP binding"/>
    <property type="evidence" value="ECO:0007669"/>
    <property type="project" value="UniProtKB-KW"/>
</dbReference>
<dbReference type="EMBL" id="CAKKNE010000003">
    <property type="protein sequence ID" value="CAH0372049.1"/>
    <property type="molecule type" value="Genomic_DNA"/>
</dbReference>
<dbReference type="SMART" id="SM00487">
    <property type="entry name" value="DEXDc"/>
    <property type="match status" value="1"/>
</dbReference>
<proteinExistence type="predicted"/>
<reference evidence="6" key="1">
    <citation type="submission" date="2021-11" db="EMBL/GenBank/DDBJ databases">
        <authorList>
            <consortium name="Genoscope - CEA"/>
            <person name="William W."/>
        </authorList>
    </citation>
    <scope>NUCLEOTIDE SEQUENCE</scope>
</reference>
<feature type="region of interest" description="Disordered" evidence="3">
    <location>
        <begin position="156"/>
        <end position="188"/>
    </location>
</feature>
<dbReference type="GO" id="GO:0006289">
    <property type="term" value="P:nucleotide-excision repair"/>
    <property type="evidence" value="ECO:0007669"/>
    <property type="project" value="TreeGrafter"/>
</dbReference>
<feature type="region of interest" description="Disordered" evidence="3">
    <location>
        <begin position="1"/>
        <end position="39"/>
    </location>
</feature>
<dbReference type="PANTHER" id="PTHR47957:SF3">
    <property type="entry name" value="ATP-DEPENDENT HELICASE HRQ1"/>
    <property type="match status" value="1"/>
</dbReference>
<feature type="compositionally biased region" description="Pro residues" evidence="3">
    <location>
        <begin position="172"/>
        <end position="187"/>
    </location>
</feature>
<evidence type="ECO:0000313" key="6">
    <source>
        <dbReference type="EMBL" id="CAH0372049.1"/>
    </source>
</evidence>
<sequence length="1050" mass="114680">MDFTKFFAPPAPAPAKKRRATKAKPPPKRLKPDSTPLPPKYASLLTQYDQLRQVARSLEAMRVRTTLAQLCGAVPQLSLTEATVRTCALACPRALTVDDSDGTPLVVFPKLSDSDRRRGATYEAARRSTLECSLREQADAAHACWLAQRSLEPPLNGYHADFDEGPQLGQAPKPPPPSPAKIKPQPPTDALLPLQRLAGEAWYEGQAVRVETLEKRPGRYASVTKPLPDQVRKFLEPLRLYEHQARAIDASLGGADVALATGTASGKTLSYVVPALCAAASTDGCVALFLFPTKALAQDQLASLKRAIEACSLDASCSTLDGDTADEERQSIAQSPSTFIITNPDMLHYTLLPGASQRWRRLFDDLRYVVVDEAHVYVGGFGAHVAAVLRRLQRLAPSCQYFACSATVRDAAGHASSLLPPSSRQLVVIDDDASPRGPKQVVVWNPPLKKEKKIKRKKVEAETDEYNSDTEEYDEDQALQGEEKARAAMMLAERKALAVEGTDGEPIRRKSAIVEAARIVASLTSHGVRTLCFAKTRKLQELVLGYACERSSTRLAGYRGGYTPAERRRIESDFFEGRLDGVVATCALELGVDVGDLDATVHLGWPGSRCSLRQQAGRAGRDPARASLAVVVLFNGPLDQLMAQKAPLLTGEVEPCALSIANERVLRDQLLCAAAEAPLATEDRARFVGRRDGSVPEESGRVYDRALDSLRRDGSLVERSKALCCRRSDVKHAKNVPLRVVDPVTIEVRINGVVLDTVPYARAFYELFEGAIYLHQARPHLVTKLDLQARYASVKRLRTCGYITASRNHTDVDPVRVLEARGPLKTGVVHVVSKVWGYRKVCRQTFKVLELKEFSLPPLEFDSRGTWVDVPSSAIEKMASLNLDARSGVHAANHALLIVAPLFVVADAADISTEHVYPRQHRPRPLRLILYDARPGGLGAADALFRRFHAALGQARRLLSECPCRFSSGCPACLHVHTCSGYNANLDRRAARIIVDAVLQELRSICQPVVESPARAARLRDAAVGSRLGASAAVADAWAPSLPDFRPPVE</sequence>
<dbReference type="PANTHER" id="PTHR47957">
    <property type="entry name" value="ATP-DEPENDENT HELICASE HRQ1"/>
    <property type="match status" value="1"/>
</dbReference>
<keyword evidence="7" id="KW-1185">Reference proteome</keyword>
<name>A0A8J2SSL9_9STRA</name>
<dbReference type="PROSITE" id="PS51192">
    <property type="entry name" value="HELICASE_ATP_BIND_1"/>
    <property type="match status" value="1"/>
</dbReference>
<dbReference type="OrthoDB" id="18781at2759"/>
<dbReference type="Pfam" id="PF09369">
    <property type="entry name" value="MZB"/>
    <property type="match status" value="1"/>
</dbReference>
<dbReference type="InterPro" id="IPR014001">
    <property type="entry name" value="Helicase_ATP-bd"/>
</dbReference>
<dbReference type="Proteomes" id="UP000789595">
    <property type="component" value="Unassembled WGS sequence"/>
</dbReference>
<dbReference type="InterPro" id="IPR018973">
    <property type="entry name" value="MZB"/>
</dbReference>
<dbReference type="GO" id="GO:0036297">
    <property type="term" value="P:interstrand cross-link repair"/>
    <property type="evidence" value="ECO:0007669"/>
    <property type="project" value="TreeGrafter"/>
</dbReference>
<organism evidence="6 7">
    <name type="scientific">Pelagomonas calceolata</name>
    <dbReference type="NCBI Taxonomy" id="35677"/>
    <lineage>
        <taxon>Eukaryota</taxon>
        <taxon>Sar</taxon>
        <taxon>Stramenopiles</taxon>
        <taxon>Ochrophyta</taxon>
        <taxon>Pelagophyceae</taxon>
        <taxon>Pelagomonadales</taxon>
        <taxon>Pelagomonadaceae</taxon>
        <taxon>Pelagomonas</taxon>
    </lineage>
</organism>
<evidence type="ECO:0000256" key="2">
    <source>
        <dbReference type="ARBA" id="ARBA00022840"/>
    </source>
</evidence>
<dbReference type="GO" id="GO:0005634">
    <property type="term" value="C:nucleus"/>
    <property type="evidence" value="ECO:0007669"/>
    <property type="project" value="TreeGrafter"/>
</dbReference>
<feature type="domain" description="Helicase ATP-binding" evidence="4">
    <location>
        <begin position="248"/>
        <end position="426"/>
    </location>
</feature>
<keyword evidence="1" id="KW-0547">Nucleotide-binding</keyword>
<dbReference type="Gene3D" id="3.40.50.300">
    <property type="entry name" value="P-loop containing nucleotide triphosphate hydrolases"/>
    <property type="match status" value="2"/>
</dbReference>
<feature type="domain" description="Helicase C-terminal" evidence="5">
    <location>
        <begin position="518"/>
        <end position="664"/>
    </location>
</feature>
<comment type="caution">
    <text evidence="6">The sequence shown here is derived from an EMBL/GenBank/DDBJ whole genome shotgun (WGS) entry which is preliminary data.</text>
</comment>
<dbReference type="CDD" id="cd17923">
    <property type="entry name" value="DEXHc_Hrq1-like"/>
    <property type="match status" value="1"/>
</dbReference>
<dbReference type="CDD" id="cd18797">
    <property type="entry name" value="SF2_C_Hrq"/>
    <property type="match status" value="1"/>
</dbReference>
<dbReference type="PROSITE" id="PS51194">
    <property type="entry name" value="HELICASE_CTER"/>
    <property type="match status" value="1"/>
</dbReference>
<evidence type="ECO:0000259" key="4">
    <source>
        <dbReference type="PROSITE" id="PS51192"/>
    </source>
</evidence>
<dbReference type="GO" id="GO:0003676">
    <property type="term" value="F:nucleic acid binding"/>
    <property type="evidence" value="ECO:0007669"/>
    <property type="project" value="InterPro"/>
</dbReference>
<dbReference type="AlphaFoldDB" id="A0A8J2SSL9"/>
<dbReference type="InterPro" id="IPR001650">
    <property type="entry name" value="Helicase_C-like"/>
</dbReference>
<protein>
    <submittedName>
        <fullName evidence="6">Uncharacterized protein</fullName>
    </submittedName>
</protein>
<dbReference type="SMART" id="SM00490">
    <property type="entry name" value="HELICc"/>
    <property type="match status" value="1"/>
</dbReference>
<dbReference type="Pfam" id="PF00270">
    <property type="entry name" value="DEAD"/>
    <property type="match status" value="1"/>
</dbReference>
<dbReference type="SUPFAM" id="SSF52540">
    <property type="entry name" value="P-loop containing nucleoside triphosphate hydrolases"/>
    <property type="match status" value="1"/>
</dbReference>